<evidence type="ECO:0000313" key="1">
    <source>
        <dbReference type="EMBL" id="GFO93451.1"/>
    </source>
</evidence>
<protein>
    <submittedName>
        <fullName evidence="1">Uncharacterized protein</fullName>
    </submittedName>
</protein>
<proteinExistence type="predicted"/>
<dbReference type="RefSeq" id="WP_015533594.1">
    <property type="nucleotide sequence ID" value="NZ_BLYL01000002.1"/>
</dbReference>
<organism evidence="1 2">
    <name type="scientific">Coprococcus eutactus</name>
    <dbReference type="NCBI Taxonomy" id="33043"/>
    <lineage>
        <taxon>Bacteria</taxon>
        <taxon>Bacillati</taxon>
        <taxon>Bacillota</taxon>
        <taxon>Clostridia</taxon>
        <taxon>Lachnospirales</taxon>
        <taxon>Lachnospiraceae</taxon>
        <taxon>Coprococcus</taxon>
    </lineage>
</organism>
<evidence type="ECO:0000313" key="2">
    <source>
        <dbReference type="Proteomes" id="UP000660047"/>
    </source>
</evidence>
<comment type="caution">
    <text evidence="1">The sequence shown here is derived from an EMBL/GenBank/DDBJ whole genome shotgun (WGS) entry which is preliminary data.</text>
</comment>
<dbReference type="Proteomes" id="UP000660047">
    <property type="component" value="Unassembled WGS sequence"/>
</dbReference>
<dbReference type="EMBL" id="BLYL01000002">
    <property type="protein sequence ID" value="GFO93451.1"/>
    <property type="molecule type" value="Genomic_DNA"/>
</dbReference>
<reference evidence="1" key="1">
    <citation type="submission" date="2020-06" db="EMBL/GenBank/DDBJ databases">
        <title>Characterization of fructooligosaccharide metabolism and fructooligosaccharide-degrading enzymes in human commensal butyrate producers.</title>
        <authorList>
            <person name="Tanno H."/>
            <person name="Fujii T."/>
            <person name="Hirano K."/>
            <person name="Maeno S."/>
            <person name="Tonozuka T."/>
            <person name="Sakamoto M."/>
            <person name="Ohkuma M."/>
            <person name="Tochio T."/>
            <person name="Endo A."/>
        </authorList>
    </citation>
    <scope>NUCLEOTIDE SEQUENCE</scope>
    <source>
        <strain evidence="1">JCM 31265</strain>
    </source>
</reference>
<accession>A0AAI9NXQ8</accession>
<dbReference type="AlphaFoldDB" id="A0AAI9NXQ8"/>
<gene>
    <name evidence="1" type="ORF">COEU31_04970</name>
</gene>
<name>A0AAI9NXQ8_9FIRM</name>
<sequence>MEELRKLLNNIDDSYFEFVSAMEHYAQKNAARLEMLTAYIKRNPGVKSADVIKFVSDQPDFADDAAYMRVC</sequence>